<dbReference type="Gene3D" id="1.20.58.390">
    <property type="entry name" value="Neurotransmitter-gated ion-channel transmembrane domain"/>
    <property type="match status" value="1"/>
</dbReference>
<keyword evidence="11" id="KW-1071">Ligand-gated ion channel</keyword>
<feature type="transmembrane region" description="Helical" evidence="14">
    <location>
        <begin position="273"/>
        <end position="296"/>
    </location>
</feature>
<dbReference type="HOGENOM" id="CLU_018074_2_2_1"/>
<proteinExistence type="predicted"/>
<evidence type="ECO:0000259" key="16">
    <source>
        <dbReference type="Pfam" id="PF02932"/>
    </source>
</evidence>
<evidence type="ECO:0000313" key="17">
    <source>
        <dbReference type="EMBL" id="EDO30331.1"/>
    </source>
</evidence>
<dbReference type="KEGG" id="nve:5501080"/>
<protein>
    <submittedName>
        <fullName evidence="17">Uncharacterized protein</fullName>
    </submittedName>
</protein>
<dbReference type="PhylomeDB" id="A7T134"/>
<dbReference type="eggNOG" id="KOG3645">
    <property type="taxonomic scope" value="Eukaryota"/>
</dbReference>
<keyword evidence="3 14" id="KW-0812">Transmembrane</keyword>
<accession>A7T134</accession>
<keyword evidence="10" id="KW-0325">Glycoprotein</keyword>
<sequence length="301" mass="34139">EGKLLDQLFQGYDKRVRPVTDPSDVVELKLGLKIQKIVKIDSKEQEMITRVWVTQVWRDPKLRWDVEKGGGIETIFVDPSEIWTPDISLYNNADDSVSVAGSEKKFQTKIVVANTGKVVWQSPATFRSECSIKIRYWPFDVQKCSMTFGSFIFPASALNVTSLYDSSFYTDRFMQSGDWDIKEVSLGRADTRPGKTTVSTLRLQITVERKPIYYIIYLISPCSLLLFLALMSFTIPSESGERIGFITTILLALTVYLLLVQQLLPETSDELPLVGLFCVIAIAETAFVLLLTILVLRCFYK</sequence>
<dbReference type="Pfam" id="PF02931">
    <property type="entry name" value="Neur_chan_LBD"/>
    <property type="match status" value="1"/>
</dbReference>
<keyword evidence="9" id="KW-0675">Receptor</keyword>
<dbReference type="CDD" id="cd19051">
    <property type="entry name" value="LGIC_TM_cation"/>
    <property type="match status" value="1"/>
</dbReference>
<reference evidence="17 18" key="1">
    <citation type="journal article" date="2007" name="Science">
        <title>Sea anemone genome reveals ancestral eumetazoan gene repertoire and genomic organization.</title>
        <authorList>
            <person name="Putnam N.H."/>
            <person name="Srivastava M."/>
            <person name="Hellsten U."/>
            <person name="Dirks B."/>
            <person name="Chapman J."/>
            <person name="Salamov A."/>
            <person name="Terry A."/>
            <person name="Shapiro H."/>
            <person name="Lindquist E."/>
            <person name="Kapitonov V.V."/>
            <person name="Jurka J."/>
            <person name="Genikhovich G."/>
            <person name="Grigoriev I.V."/>
            <person name="Lucas S.M."/>
            <person name="Steele R.E."/>
            <person name="Finnerty J.R."/>
            <person name="Technau U."/>
            <person name="Martindale M.Q."/>
            <person name="Rokhsar D.S."/>
        </authorList>
    </citation>
    <scope>NUCLEOTIDE SEQUENCE [LARGE SCALE GENOMIC DNA]</scope>
    <source>
        <strain evidence="18">CH2 X CH6</strain>
    </source>
</reference>
<keyword evidence="1" id="KW-0813">Transport</keyword>
<evidence type="ECO:0000313" key="18">
    <source>
        <dbReference type="Proteomes" id="UP000001593"/>
    </source>
</evidence>
<keyword evidence="2" id="KW-1003">Cell membrane</keyword>
<evidence type="ECO:0000256" key="9">
    <source>
        <dbReference type="ARBA" id="ARBA00023170"/>
    </source>
</evidence>
<dbReference type="GO" id="GO:0007268">
    <property type="term" value="P:chemical synaptic transmission"/>
    <property type="evidence" value="ECO:0000318"/>
    <property type="project" value="GO_Central"/>
</dbReference>
<dbReference type="GO" id="GO:0043005">
    <property type="term" value="C:neuron projection"/>
    <property type="evidence" value="ECO:0000318"/>
    <property type="project" value="GO_Central"/>
</dbReference>
<dbReference type="GO" id="GO:0004888">
    <property type="term" value="F:transmembrane signaling receptor activity"/>
    <property type="evidence" value="ECO:0007669"/>
    <property type="project" value="InterPro"/>
</dbReference>
<dbReference type="InterPro" id="IPR036734">
    <property type="entry name" value="Neur_chan_lig-bd_sf"/>
</dbReference>
<evidence type="ECO:0000256" key="6">
    <source>
        <dbReference type="ARBA" id="ARBA00023065"/>
    </source>
</evidence>
<dbReference type="InterPro" id="IPR006202">
    <property type="entry name" value="Neur_chan_lig-bd"/>
</dbReference>
<dbReference type="GO" id="GO:1902495">
    <property type="term" value="C:transmembrane transporter complex"/>
    <property type="evidence" value="ECO:0000318"/>
    <property type="project" value="GO_Central"/>
</dbReference>
<dbReference type="SUPFAM" id="SSF63712">
    <property type="entry name" value="Nicotinic receptor ligand binding domain-like"/>
    <property type="match status" value="1"/>
</dbReference>
<feature type="domain" description="Neurotransmitter-gated ion-channel ligand-binding" evidence="15">
    <location>
        <begin position="2"/>
        <end position="211"/>
    </location>
</feature>
<dbReference type="PRINTS" id="PR00252">
    <property type="entry name" value="NRIONCHANNEL"/>
</dbReference>
<comment type="subcellular location">
    <subcellularLocation>
        <location evidence="13">Synaptic cell membrane</location>
        <topology evidence="13">Multi-pass membrane protein</topology>
    </subcellularLocation>
</comment>
<dbReference type="Proteomes" id="UP000001593">
    <property type="component" value="Unassembled WGS sequence"/>
</dbReference>
<keyword evidence="18" id="KW-1185">Reference proteome</keyword>
<keyword evidence="12" id="KW-0407">Ion channel</keyword>
<evidence type="ECO:0000256" key="13">
    <source>
        <dbReference type="ARBA" id="ARBA00034099"/>
    </source>
</evidence>
<dbReference type="InterPro" id="IPR036719">
    <property type="entry name" value="Neuro-gated_channel_TM_sf"/>
</dbReference>
<organism evidence="17 18">
    <name type="scientific">Nematostella vectensis</name>
    <name type="common">Starlet sea anemone</name>
    <dbReference type="NCBI Taxonomy" id="45351"/>
    <lineage>
        <taxon>Eukaryota</taxon>
        <taxon>Metazoa</taxon>
        <taxon>Cnidaria</taxon>
        <taxon>Anthozoa</taxon>
        <taxon>Hexacorallia</taxon>
        <taxon>Actiniaria</taxon>
        <taxon>Edwardsiidae</taxon>
        <taxon>Nematostella</taxon>
    </lineage>
</organism>
<evidence type="ECO:0000256" key="2">
    <source>
        <dbReference type="ARBA" id="ARBA00022475"/>
    </source>
</evidence>
<dbReference type="GO" id="GO:1904315">
    <property type="term" value="F:transmitter-gated monoatomic ion channel activity involved in regulation of postsynaptic membrane potential"/>
    <property type="evidence" value="ECO:0000318"/>
    <property type="project" value="GO_Central"/>
</dbReference>
<dbReference type="InterPro" id="IPR006029">
    <property type="entry name" value="Neurotrans-gated_channel_TM"/>
</dbReference>
<keyword evidence="4 14" id="KW-1133">Transmembrane helix</keyword>
<feature type="transmembrane region" description="Helical" evidence="14">
    <location>
        <begin position="243"/>
        <end position="261"/>
    </location>
</feature>
<evidence type="ECO:0000256" key="7">
    <source>
        <dbReference type="ARBA" id="ARBA00023136"/>
    </source>
</evidence>
<dbReference type="GO" id="GO:0005231">
    <property type="term" value="F:excitatory extracellular ligand-gated monoatomic ion channel activity"/>
    <property type="evidence" value="ECO:0000318"/>
    <property type="project" value="GO_Central"/>
</dbReference>
<dbReference type="STRING" id="45351.A7T134"/>
<evidence type="ECO:0000256" key="1">
    <source>
        <dbReference type="ARBA" id="ARBA00022448"/>
    </source>
</evidence>
<feature type="domain" description="Neurotransmitter-gated ion-channel transmembrane" evidence="16">
    <location>
        <begin position="218"/>
        <end position="291"/>
    </location>
</feature>
<evidence type="ECO:0000256" key="10">
    <source>
        <dbReference type="ARBA" id="ARBA00023180"/>
    </source>
</evidence>
<gene>
    <name evidence="17" type="ORF">NEMVEDRAFT_v1g12119</name>
</gene>
<evidence type="ECO:0000256" key="11">
    <source>
        <dbReference type="ARBA" id="ARBA00023286"/>
    </source>
</evidence>
<dbReference type="SUPFAM" id="SSF90112">
    <property type="entry name" value="Neurotransmitter-gated ion-channel transmembrane pore"/>
    <property type="match status" value="1"/>
</dbReference>
<dbReference type="EMBL" id="DS470073">
    <property type="protein sequence ID" value="EDO30331.1"/>
    <property type="molecule type" value="Genomic_DNA"/>
</dbReference>
<dbReference type="OrthoDB" id="5975154at2759"/>
<dbReference type="GO" id="GO:0005886">
    <property type="term" value="C:plasma membrane"/>
    <property type="evidence" value="ECO:0000318"/>
    <property type="project" value="GO_Central"/>
</dbReference>
<name>A7T134_NEMVE</name>
<dbReference type="PANTHER" id="PTHR18945">
    <property type="entry name" value="NEUROTRANSMITTER GATED ION CHANNEL"/>
    <property type="match status" value="1"/>
</dbReference>
<keyword evidence="7 14" id="KW-0472">Membrane</keyword>
<evidence type="ECO:0000256" key="5">
    <source>
        <dbReference type="ARBA" id="ARBA00023018"/>
    </source>
</evidence>
<feature type="transmembrane region" description="Helical" evidence="14">
    <location>
        <begin position="212"/>
        <end position="231"/>
    </location>
</feature>
<dbReference type="GO" id="GO:0045211">
    <property type="term" value="C:postsynaptic membrane"/>
    <property type="evidence" value="ECO:0007669"/>
    <property type="project" value="InterPro"/>
</dbReference>
<evidence type="ECO:0000256" key="14">
    <source>
        <dbReference type="SAM" id="Phobius"/>
    </source>
</evidence>
<dbReference type="AlphaFoldDB" id="A7T134"/>
<dbReference type="GO" id="GO:0042391">
    <property type="term" value="P:regulation of membrane potential"/>
    <property type="evidence" value="ECO:0000318"/>
    <property type="project" value="GO_Central"/>
</dbReference>
<dbReference type="GO" id="GO:0022848">
    <property type="term" value="F:acetylcholine-gated monoatomic cation-selective channel activity"/>
    <property type="evidence" value="ECO:0007669"/>
    <property type="project" value="InterPro"/>
</dbReference>
<keyword evidence="5" id="KW-0770">Synapse</keyword>
<dbReference type="PRINTS" id="PR00254">
    <property type="entry name" value="NICOTINICR"/>
</dbReference>
<dbReference type="InterPro" id="IPR006201">
    <property type="entry name" value="Neur_channel"/>
</dbReference>
<dbReference type="Gene3D" id="2.70.170.10">
    <property type="entry name" value="Neurotransmitter-gated ion-channel ligand-binding domain"/>
    <property type="match status" value="1"/>
</dbReference>
<dbReference type="GO" id="GO:0045202">
    <property type="term" value="C:synapse"/>
    <property type="evidence" value="ECO:0000318"/>
    <property type="project" value="GO_Central"/>
</dbReference>
<dbReference type="Pfam" id="PF02932">
    <property type="entry name" value="Neur_chan_memb"/>
    <property type="match status" value="1"/>
</dbReference>
<evidence type="ECO:0000256" key="3">
    <source>
        <dbReference type="ARBA" id="ARBA00022692"/>
    </source>
</evidence>
<dbReference type="GO" id="GO:0034220">
    <property type="term" value="P:monoatomic ion transmembrane transport"/>
    <property type="evidence" value="ECO:0000318"/>
    <property type="project" value="GO_Central"/>
</dbReference>
<evidence type="ECO:0000256" key="12">
    <source>
        <dbReference type="ARBA" id="ARBA00023303"/>
    </source>
</evidence>
<keyword evidence="8" id="KW-1015">Disulfide bond</keyword>
<feature type="non-terminal residue" evidence="17">
    <location>
        <position position="1"/>
    </location>
</feature>
<dbReference type="CDD" id="cd18997">
    <property type="entry name" value="LGIC_ECD_nAChR"/>
    <property type="match status" value="1"/>
</dbReference>
<evidence type="ECO:0000256" key="4">
    <source>
        <dbReference type="ARBA" id="ARBA00022989"/>
    </source>
</evidence>
<evidence type="ECO:0000259" key="15">
    <source>
        <dbReference type="Pfam" id="PF02931"/>
    </source>
</evidence>
<dbReference type="InterPro" id="IPR002394">
    <property type="entry name" value="Nicotinic_acetylcholine_rcpt"/>
</dbReference>
<feature type="non-terminal residue" evidence="17">
    <location>
        <position position="301"/>
    </location>
</feature>
<evidence type="ECO:0000256" key="8">
    <source>
        <dbReference type="ARBA" id="ARBA00023157"/>
    </source>
</evidence>
<keyword evidence="6" id="KW-0406">Ion transport</keyword>
<dbReference type="OMA" id="DYERWIC"/>
<dbReference type="InterPro" id="IPR038050">
    <property type="entry name" value="Neuro_actylchol_rec"/>
</dbReference>
<dbReference type="InParanoid" id="A7T134"/>
<dbReference type="FunFam" id="2.70.170.10:FF:000028">
    <property type="entry name" value="AcetylCholine Receptor"/>
    <property type="match status" value="1"/>
</dbReference>